<feature type="chain" id="PRO_5013289189" evidence="1">
    <location>
        <begin position="16"/>
        <end position="195"/>
    </location>
</feature>
<accession>A0A1G6YTW6</accession>
<dbReference type="RefSeq" id="WP_090392283.1">
    <property type="nucleotide sequence ID" value="NZ_FMZO01000016.1"/>
</dbReference>
<dbReference type="OrthoDB" id="668489at2"/>
<sequence length="195" mass="21168">MRHFCLFCLFAVAGAACNKTTTDPVPGPSAAAVKHISLGNQAIAFGQQVSVDIDSNGTADLVFKTSLIGDPINGEDKRQWLVQTYGNARLPVNNADHIPVFHSRQRIGTADFSGYHWSEGVAALLSEKVTTVQDQVIWRGDWVAASHQFIPFLTGRNNDVYTGWVEISFSADQELLILHKAARSTKSNQAIEAGG</sequence>
<evidence type="ECO:0000313" key="3">
    <source>
        <dbReference type="Proteomes" id="UP000198757"/>
    </source>
</evidence>
<dbReference type="EMBL" id="FMZO01000016">
    <property type="protein sequence ID" value="SDD93849.1"/>
    <property type="molecule type" value="Genomic_DNA"/>
</dbReference>
<organism evidence="2 3">
    <name type="scientific">Niabella drilacis (strain DSM 25811 / CCM 8410 / CCUG 62505 / LMG 26954 / E90)</name>
    <dbReference type="NCBI Taxonomy" id="1285928"/>
    <lineage>
        <taxon>Bacteria</taxon>
        <taxon>Pseudomonadati</taxon>
        <taxon>Bacteroidota</taxon>
        <taxon>Chitinophagia</taxon>
        <taxon>Chitinophagales</taxon>
        <taxon>Chitinophagaceae</taxon>
        <taxon>Niabella</taxon>
    </lineage>
</organism>
<evidence type="ECO:0000313" key="2">
    <source>
        <dbReference type="EMBL" id="SDD93849.1"/>
    </source>
</evidence>
<dbReference type="PROSITE" id="PS51257">
    <property type="entry name" value="PROKAR_LIPOPROTEIN"/>
    <property type="match status" value="1"/>
</dbReference>
<keyword evidence="3" id="KW-1185">Reference proteome</keyword>
<keyword evidence="1" id="KW-0732">Signal</keyword>
<dbReference type="Proteomes" id="UP000198757">
    <property type="component" value="Unassembled WGS sequence"/>
</dbReference>
<protein>
    <submittedName>
        <fullName evidence="2">Uncharacterized protein</fullName>
    </submittedName>
</protein>
<evidence type="ECO:0000256" key="1">
    <source>
        <dbReference type="SAM" id="SignalP"/>
    </source>
</evidence>
<reference evidence="3" key="1">
    <citation type="submission" date="2016-10" db="EMBL/GenBank/DDBJ databases">
        <authorList>
            <person name="Varghese N."/>
            <person name="Submissions S."/>
        </authorList>
    </citation>
    <scope>NUCLEOTIDE SEQUENCE [LARGE SCALE GENOMIC DNA]</scope>
    <source>
        <strain evidence="3">DSM 25811 / CCM 8410 / LMG 26954 / E90</strain>
    </source>
</reference>
<name>A0A1G6YTW6_NIADE</name>
<gene>
    <name evidence="2" type="ORF">SAMN04487894_11696</name>
</gene>
<dbReference type="AlphaFoldDB" id="A0A1G6YTW6"/>
<proteinExistence type="predicted"/>
<feature type="signal peptide" evidence="1">
    <location>
        <begin position="1"/>
        <end position="15"/>
    </location>
</feature>